<proteinExistence type="predicted"/>
<keyword evidence="3" id="KW-1185">Reference proteome</keyword>
<evidence type="ECO:0000259" key="1">
    <source>
        <dbReference type="Pfam" id="PF00135"/>
    </source>
</evidence>
<evidence type="ECO:0000313" key="3">
    <source>
        <dbReference type="Proteomes" id="UP000886523"/>
    </source>
</evidence>
<protein>
    <recommendedName>
        <fullName evidence="1">Carboxylesterase type B domain-containing protein</fullName>
    </recommendedName>
</protein>
<dbReference type="Pfam" id="PF00135">
    <property type="entry name" value="COesterase"/>
    <property type="match status" value="1"/>
</dbReference>
<dbReference type="Proteomes" id="UP000886523">
    <property type="component" value="Unassembled WGS sequence"/>
</dbReference>
<organism evidence="2 3">
    <name type="scientific">Hydnum rufescens UP504</name>
    <dbReference type="NCBI Taxonomy" id="1448309"/>
    <lineage>
        <taxon>Eukaryota</taxon>
        <taxon>Fungi</taxon>
        <taxon>Dikarya</taxon>
        <taxon>Basidiomycota</taxon>
        <taxon>Agaricomycotina</taxon>
        <taxon>Agaricomycetes</taxon>
        <taxon>Cantharellales</taxon>
        <taxon>Hydnaceae</taxon>
        <taxon>Hydnum</taxon>
    </lineage>
</organism>
<feature type="domain" description="Carboxylesterase type B" evidence="1">
    <location>
        <begin position="58"/>
        <end position="150"/>
    </location>
</feature>
<dbReference type="OrthoDB" id="408631at2759"/>
<sequence length="207" mass="22898">MCENCGGRGKDKKAGFPPRPLLADTASLSRCDVKAKFRRSPLLPGYVALPSPLSNQFKRTASMFGDLIFDSARGVQLDDIANARAPVWNYLFMQPPTDCQTFMGTYHSSEVKYVFAKLADQQDAHGEISWMMSRAWIHFAPDLDPNGPGTESPLPYIMVLLGMGTEKLFRSCIETVRLSGMTTGKKGWPIWDPMVPGWPSAGAEHEP</sequence>
<name>A0A9P6ALL1_9AGAM</name>
<dbReference type="InterPro" id="IPR002018">
    <property type="entry name" value="CarbesteraseB"/>
</dbReference>
<dbReference type="SUPFAM" id="SSF53474">
    <property type="entry name" value="alpha/beta-Hydrolases"/>
    <property type="match status" value="1"/>
</dbReference>
<reference evidence="2" key="1">
    <citation type="journal article" date="2020" name="Nat. Commun.">
        <title>Large-scale genome sequencing of mycorrhizal fungi provides insights into the early evolution of symbiotic traits.</title>
        <authorList>
            <person name="Miyauchi S."/>
            <person name="Kiss E."/>
            <person name="Kuo A."/>
            <person name="Drula E."/>
            <person name="Kohler A."/>
            <person name="Sanchez-Garcia M."/>
            <person name="Morin E."/>
            <person name="Andreopoulos B."/>
            <person name="Barry K.W."/>
            <person name="Bonito G."/>
            <person name="Buee M."/>
            <person name="Carver A."/>
            <person name="Chen C."/>
            <person name="Cichocki N."/>
            <person name="Clum A."/>
            <person name="Culley D."/>
            <person name="Crous P.W."/>
            <person name="Fauchery L."/>
            <person name="Girlanda M."/>
            <person name="Hayes R.D."/>
            <person name="Keri Z."/>
            <person name="LaButti K."/>
            <person name="Lipzen A."/>
            <person name="Lombard V."/>
            <person name="Magnuson J."/>
            <person name="Maillard F."/>
            <person name="Murat C."/>
            <person name="Nolan M."/>
            <person name="Ohm R.A."/>
            <person name="Pangilinan J."/>
            <person name="Pereira M.F."/>
            <person name="Perotto S."/>
            <person name="Peter M."/>
            <person name="Pfister S."/>
            <person name="Riley R."/>
            <person name="Sitrit Y."/>
            <person name="Stielow J.B."/>
            <person name="Szollosi G."/>
            <person name="Zifcakova L."/>
            <person name="Stursova M."/>
            <person name="Spatafora J.W."/>
            <person name="Tedersoo L."/>
            <person name="Vaario L.M."/>
            <person name="Yamada A."/>
            <person name="Yan M."/>
            <person name="Wang P."/>
            <person name="Xu J."/>
            <person name="Bruns T."/>
            <person name="Baldrian P."/>
            <person name="Vilgalys R."/>
            <person name="Dunand C."/>
            <person name="Henrissat B."/>
            <person name="Grigoriev I.V."/>
            <person name="Hibbett D."/>
            <person name="Nagy L.G."/>
            <person name="Martin F.M."/>
        </authorList>
    </citation>
    <scope>NUCLEOTIDE SEQUENCE</scope>
    <source>
        <strain evidence="2">UP504</strain>
    </source>
</reference>
<gene>
    <name evidence="2" type="ORF">BS47DRAFT_1384926</name>
</gene>
<dbReference type="InterPro" id="IPR029058">
    <property type="entry name" value="AB_hydrolase_fold"/>
</dbReference>
<evidence type="ECO:0000313" key="2">
    <source>
        <dbReference type="EMBL" id="KAF9507971.1"/>
    </source>
</evidence>
<dbReference type="Gene3D" id="3.40.50.1820">
    <property type="entry name" value="alpha/beta hydrolase"/>
    <property type="match status" value="1"/>
</dbReference>
<comment type="caution">
    <text evidence="2">The sequence shown here is derived from an EMBL/GenBank/DDBJ whole genome shotgun (WGS) entry which is preliminary data.</text>
</comment>
<dbReference type="EMBL" id="MU129068">
    <property type="protein sequence ID" value="KAF9507971.1"/>
    <property type="molecule type" value="Genomic_DNA"/>
</dbReference>
<dbReference type="AlphaFoldDB" id="A0A9P6ALL1"/>
<accession>A0A9P6ALL1</accession>